<dbReference type="Pfam" id="PF00632">
    <property type="entry name" value="HECT"/>
    <property type="match status" value="1"/>
</dbReference>
<dbReference type="SMART" id="SM00119">
    <property type="entry name" value="HECTc"/>
    <property type="match status" value="1"/>
</dbReference>
<accession>A0A5N5QPJ3</accession>
<dbReference type="SUPFAM" id="SSF56204">
    <property type="entry name" value="Hect, E3 ligase catalytic domain"/>
    <property type="match status" value="1"/>
</dbReference>
<evidence type="ECO:0000256" key="5">
    <source>
        <dbReference type="ARBA" id="ARBA00022786"/>
    </source>
</evidence>
<dbReference type="InterPro" id="IPR000569">
    <property type="entry name" value="HECT_dom"/>
</dbReference>
<dbReference type="OrthoDB" id="8068875at2759"/>
<dbReference type="CDD" id="cd00078">
    <property type="entry name" value="HECTc"/>
    <property type="match status" value="1"/>
</dbReference>
<dbReference type="GO" id="GO:0016874">
    <property type="term" value="F:ligase activity"/>
    <property type="evidence" value="ECO:0007669"/>
    <property type="project" value="UniProtKB-KW"/>
</dbReference>
<dbReference type="FunFam" id="3.30.2410.10:FF:000017">
    <property type="entry name" value="E3 ubiquitin-protein ligase UPL7"/>
    <property type="match status" value="1"/>
</dbReference>
<comment type="catalytic activity">
    <reaction evidence="1">
        <text>S-ubiquitinyl-[E2 ubiquitin-conjugating enzyme]-L-cysteine + [acceptor protein]-L-lysine = [E2 ubiquitin-conjugating enzyme]-L-cysteine + N(6)-ubiquitinyl-[acceptor protein]-L-lysine.</text>
        <dbReference type="EC" id="2.3.2.26"/>
    </reaction>
</comment>
<evidence type="ECO:0000259" key="8">
    <source>
        <dbReference type="PROSITE" id="PS50237"/>
    </source>
</evidence>
<name>A0A5N5QPJ3_9AGAM</name>
<keyword evidence="10" id="KW-1185">Reference proteome</keyword>
<dbReference type="EMBL" id="SSOP01000032">
    <property type="protein sequence ID" value="KAB5593695.1"/>
    <property type="molecule type" value="Genomic_DNA"/>
</dbReference>
<feature type="compositionally biased region" description="Basic and acidic residues" evidence="7">
    <location>
        <begin position="28"/>
        <end position="44"/>
    </location>
</feature>
<dbReference type="Gene3D" id="3.30.2160.10">
    <property type="entry name" value="Hect, E3 ligase catalytic domain"/>
    <property type="match status" value="1"/>
</dbReference>
<sequence>MQFSFSGPGKARKINLAGSSSSQSSEALLREARAKREARETEQRRQKSATRIALWWRAILATRVVRKKYAEVFDAGPGQLSPIEWTRYLLIAGTKGELGEARLGRWSTVFVAANDSLYAPFSTRDGTRWLDLLCRVSVRLLQAVSASTQSPRTLDHLVILQNLLIPERMPKHINPTTAQDIARSMVTTLVPAKACMYPHLNHAFLSIDPKDKSSPALLPLVDIALAPLILLSTTGENNGIVYQEVLERFLASILSIASLPYRLPISAVTRISSRFPFSHLGRVDLYSLVRKLESLDVAGGSAEGAKAELAANLFTFLPPKLLSRLKETERRAYLGLLAAVFDSLPTGALDLRRAGSNLDRNTNASIDVESDSDSDIEMLPPSSAIAQAPIQLALGPRTRKRLEQLTESAYITALLSSNADAAICRFFLSLWSAWPTRKDATLAAILSLPMGPSAKTGGAYGIIKGIWRSQIRPVIGMLGDGAVEGAKALDLLVDESTEALWPPLVFLTVLYTHMLRTMSDDEFFSTQIGQGDQAQGAHNPLSTSEVAHLGRALLGVIFRLYLHEAVIGTRRVPGLGGITFGMVREWGTELLQGVCLRDSRRQFTPEGHWLMVDASDAQQICAAALLEEGSPAADPEFSMFGSGYVTSRSTRAQLASLSPRSKILTHIPFSIPFDVRVQVFRRYVQNDWQNVSQRIRDGETIYGLGRRRAHAVVRRGRVAEDGFKALGGMRQDLKLPIAITFVDQWGHEEAGIDGGGVFKEFLTSLAKEVFDSDRGLWLTSKQHELYPNPHPYAKEAGQLEWFRFVGRVLGKALYEGILVDIAFAPFFLAKMLGRQSYINDLASLDPELYQGLMFLKNYKGNPEELSLNFTVTDEYLGELVVTNLVTNGADQPVTAENRYLYILMVAHHRLKTQIRKQTEAFMEGLADIIDAKWIRMFNQQELQMLIGGTPGPIDLDDLRANCVYGGLYDESHEVIKMFWKVVKSMNQDERRALLRFVTSCSRPPLLGFKELNPHFAIRDATSDDQRLPTSSTCVNLLKLPRYSSERIMRQKLLQAISSNAGFDLS</sequence>
<dbReference type="Gene3D" id="3.90.1750.10">
    <property type="entry name" value="Hect, E3 ligase catalytic domains"/>
    <property type="match status" value="1"/>
</dbReference>
<evidence type="ECO:0000256" key="4">
    <source>
        <dbReference type="ARBA" id="ARBA00022679"/>
    </source>
</evidence>
<organism evidence="9 10">
    <name type="scientific">Ceratobasidium theobromae</name>
    <dbReference type="NCBI Taxonomy" id="1582974"/>
    <lineage>
        <taxon>Eukaryota</taxon>
        <taxon>Fungi</taxon>
        <taxon>Dikarya</taxon>
        <taxon>Basidiomycota</taxon>
        <taxon>Agaricomycotina</taxon>
        <taxon>Agaricomycetes</taxon>
        <taxon>Cantharellales</taxon>
        <taxon>Ceratobasidiaceae</taxon>
        <taxon>Ceratobasidium</taxon>
    </lineage>
</organism>
<keyword evidence="4" id="KW-0808">Transferase</keyword>
<comment type="caution">
    <text evidence="9">The sequence shown here is derived from an EMBL/GenBank/DDBJ whole genome shotgun (WGS) entry which is preliminary data.</text>
</comment>
<comment type="pathway">
    <text evidence="2">Protein modification; protein ubiquitination.</text>
</comment>
<dbReference type="PROSITE" id="PS50237">
    <property type="entry name" value="HECT"/>
    <property type="match status" value="1"/>
</dbReference>
<dbReference type="GO" id="GO:0000209">
    <property type="term" value="P:protein polyubiquitination"/>
    <property type="evidence" value="ECO:0007669"/>
    <property type="project" value="InterPro"/>
</dbReference>
<dbReference type="PANTHER" id="PTHR45700:SF2">
    <property type="entry name" value="UBIQUITIN-PROTEIN LIGASE E3C"/>
    <property type="match status" value="1"/>
</dbReference>
<feature type="domain" description="HECT" evidence="8">
    <location>
        <begin position="729"/>
        <end position="1065"/>
    </location>
</feature>
<dbReference type="InterPro" id="IPR044611">
    <property type="entry name" value="E3A/B/C-like"/>
</dbReference>
<keyword evidence="5 6" id="KW-0833">Ubl conjugation pathway</keyword>
<dbReference type="FunFam" id="3.30.2160.10:FF:000002">
    <property type="entry name" value="Putative Ubiquitin-protein ligase E3C"/>
    <property type="match status" value="1"/>
</dbReference>
<feature type="active site" description="Glycyl thioester intermediate" evidence="6">
    <location>
        <position position="1033"/>
    </location>
</feature>
<protein>
    <recommendedName>
        <fullName evidence="3">HECT-type E3 ubiquitin transferase</fullName>
        <ecNumber evidence="3">2.3.2.26</ecNumber>
    </recommendedName>
</protein>
<proteinExistence type="predicted"/>
<dbReference type="AlphaFoldDB" id="A0A5N5QPJ3"/>
<keyword evidence="9" id="KW-0436">Ligase</keyword>
<dbReference type="PANTHER" id="PTHR45700">
    <property type="entry name" value="UBIQUITIN-PROTEIN LIGASE E3C"/>
    <property type="match status" value="1"/>
</dbReference>
<reference evidence="9 10" key="1">
    <citation type="journal article" date="2019" name="Fungal Biol. Biotechnol.">
        <title>Draft genome sequence of fastidious pathogen Ceratobasidium theobromae, which causes vascular-streak dieback in Theobroma cacao.</title>
        <authorList>
            <person name="Ali S.S."/>
            <person name="Asman A."/>
            <person name="Shao J."/>
            <person name="Firmansyah A.P."/>
            <person name="Susilo A.W."/>
            <person name="Rosmana A."/>
            <person name="McMahon P."/>
            <person name="Junaid M."/>
            <person name="Guest D."/>
            <person name="Kheng T.Y."/>
            <person name="Meinhardt L.W."/>
            <person name="Bailey B.A."/>
        </authorList>
    </citation>
    <scope>NUCLEOTIDE SEQUENCE [LARGE SCALE GENOMIC DNA]</scope>
    <source>
        <strain evidence="9 10">CT2</strain>
    </source>
</reference>
<evidence type="ECO:0000256" key="3">
    <source>
        <dbReference type="ARBA" id="ARBA00012485"/>
    </source>
</evidence>
<evidence type="ECO:0000256" key="1">
    <source>
        <dbReference type="ARBA" id="ARBA00000885"/>
    </source>
</evidence>
<dbReference type="GO" id="GO:0006511">
    <property type="term" value="P:ubiquitin-dependent protein catabolic process"/>
    <property type="evidence" value="ECO:0007669"/>
    <property type="project" value="TreeGrafter"/>
</dbReference>
<dbReference type="EC" id="2.3.2.26" evidence="3"/>
<dbReference type="GO" id="GO:0061630">
    <property type="term" value="F:ubiquitin protein ligase activity"/>
    <property type="evidence" value="ECO:0007669"/>
    <property type="project" value="UniProtKB-EC"/>
</dbReference>
<feature type="region of interest" description="Disordered" evidence="7">
    <location>
        <begin position="1"/>
        <end position="44"/>
    </location>
</feature>
<dbReference type="Proteomes" id="UP000383932">
    <property type="component" value="Unassembled WGS sequence"/>
</dbReference>
<evidence type="ECO:0000313" key="9">
    <source>
        <dbReference type="EMBL" id="KAB5593695.1"/>
    </source>
</evidence>
<dbReference type="Gene3D" id="3.30.2410.10">
    <property type="entry name" value="Hect, E3 ligase catalytic domain"/>
    <property type="match status" value="1"/>
</dbReference>
<evidence type="ECO:0000256" key="6">
    <source>
        <dbReference type="PROSITE-ProRule" id="PRU00104"/>
    </source>
</evidence>
<evidence type="ECO:0000256" key="2">
    <source>
        <dbReference type="ARBA" id="ARBA00004906"/>
    </source>
</evidence>
<evidence type="ECO:0000313" key="10">
    <source>
        <dbReference type="Proteomes" id="UP000383932"/>
    </source>
</evidence>
<dbReference type="InterPro" id="IPR035983">
    <property type="entry name" value="Hect_E3_ubiquitin_ligase"/>
</dbReference>
<gene>
    <name evidence="9" type="ORF">CTheo_2878</name>
</gene>
<evidence type="ECO:0000256" key="7">
    <source>
        <dbReference type="SAM" id="MobiDB-lite"/>
    </source>
</evidence>